<feature type="region of interest" description="Disordered" evidence="1">
    <location>
        <begin position="54"/>
        <end position="79"/>
    </location>
</feature>
<evidence type="ECO:0000313" key="3">
    <source>
        <dbReference type="Proteomes" id="UP001176941"/>
    </source>
</evidence>
<reference evidence="2" key="1">
    <citation type="submission" date="2023-04" db="EMBL/GenBank/DDBJ databases">
        <authorList>
            <consortium name="ELIXIR-Norway"/>
        </authorList>
    </citation>
    <scope>NUCLEOTIDE SEQUENCE [LARGE SCALE GENOMIC DNA]</scope>
</reference>
<feature type="region of interest" description="Disordered" evidence="1">
    <location>
        <begin position="173"/>
        <end position="201"/>
    </location>
</feature>
<organism evidence="2 3">
    <name type="scientific">Rangifer tarandus platyrhynchus</name>
    <name type="common">Svalbard reindeer</name>
    <dbReference type="NCBI Taxonomy" id="3082113"/>
    <lineage>
        <taxon>Eukaryota</taxon>
        <taxon>Metazoa</taxon>
        <taxon>Chordata</taxon>
        <taxon>Craniata</taxon>
        <taxon>Vertebrata</taxon>
        <taxon>Euteleostomi</taxon>
        <taxon>Mammalia</taxon>
        <taxon>Eutheria</taxon>
        <taxon>Laurasiatheria</taxon>
        <taxon>Artiodactyla</taxon>
        <taxon>Ruminantia</taxon>
        <taxon>Pecora</taxon>
        <taxon>Cervidae</taxon>
        <taxon>Odocoileinae</taxon>
        <taxon>Rangifer</taxon>
    </lineage>
</organism>
<proteinExistence type="predicted"/>
<evidence type="ECO:0000313" key="2">
    <source>
        <dbReference type="EMBL" id="CAI9167556.1"/>
    </source>
</evidence>
<dbReference type="Proteomes" id="UP001176941">
    <property type="component" value="Chromosome 27"/>
</dbReference>
<feature type="region of interest" description="Disordered" evidence="1">
    <location>
        <begin position="97"/>
        <end position="154"/>
    </location>
</feature>
<name>A0ABN8Z3M8_RANTA</name>
<feature type="region of interest" description="Disordered" evidence="1">
    <location>
        <begin position="13"/>
        <end position="33"/>
    </location>
</feature>
<sequence>MFLKVWADLGLTGDPLRGHSVPQPGKNNDGALGISDLRLNTALEARRVFNPDRDEWNLSRRPGAAASLSRDASPEQGHEIEMRNENVSVAHVRKAELLGHPSPGRRLDTRLRAAPGGANPHPRGGTPVPPQARSTPRRRSPVGNQRRLRAEQTCEGRLPRSLAPVGRHLERTLGGWGGGVGPPCRLPAGGAAGPRPSALLG</sequence>
<gene>
    <name evidence="2" type="ORF">MRATA1EN1_LOCUS16518</name>
</gene>
<accession>A0ABN8Z3M8</accession>
<feature type="compositionally biased region" description="Low complexity" evidence="1">
    <location>
        <begin position="182"/>
        <end position="201"/>
    </location>
</feature>
<protein>
    <submittedName>
        <fullName evidence="2">Uncharacterized protein</fullName>
    </submittedName>
</protein>
<dbReference type="EMBL" id="OX459963">
    <property type="protein sequence ID" value="CAI9167556.1"/>
    <property type="molecule type" value="Genomic_DNA"/>
</dbReference>
<evidence type="ECO:0000256" key="1">
    <source>
        <dbReference type="SAM" id="MobiDB-lite"/>
    </source>
</evidence>
<keyword evidence="3" id="KW-1185">Reference proteome</keyword>